<dbReference type="PANTHER" id="PTHR46554">
    <property type="entry name" value="MEDIATOR OF RNA POLYMERASE II TRANSCRIPTION SUBUNIT 26A-RELATED"/>
    <property type="match status" value="1"/>
</dbReference>
<dbReference type="PROSITE" id="PS51319">
    <property type="entry name" value="TFIIS_N"/>
    <property type="match status" value="1"/>
</dbReference>
<dbReference type="SUPFAM" id="SSF47676">
    <property type="entry name" value="Conserved domain common to transcription factors TFIIS, elongin A, CRSP70"/>
    <property type="match status" value="1"/>
</dbReference>
<organism evidence="5 6">
    <name type="scientific">Tanacetum coccineum</name>
    <dbReference type="NCBI Taxonomy" id="301880"/>
    <lineage>
        <taxon>Eukaryota</taxon>
        <taxon>Viridiplantae</taxon>
        <taxon>Streptophyta</taxon>
        <taxon>Embryophyta</taxon>
        <taxon>Tracheophyta</taxon>
        <taxon>Spermatophyta</taxon>
        <taxon>Magnoliopsida</taxon>
        <taxon>eudicotyledons</taxon>
        <taxon>Gunneridae</taxon>
        <taxon>Pentapetalae</taxon>
        <taxon>asterids</taxon>
        <taxon>campanulids</taxon>
        <taxon>Asterales</taxon>
        <taxon>Asteraceae</taxon>
        <taxon>Asteroideae</taxon>
        <taxon>Anthemideae</taxon>
        <taxon>Anthemidinae</taxon>
        <taxon>Tanacetum</taxon>
    </lineage>
</organism>
<gene>
    <name evidence="5" type="ORF">Tco_1057674</name>
</gene>
<keyword evidence="5" id="KW-0251">Elongation factor</keyword>
<dbReference type="InterPro" id="IPR035441">
    <property type="entry name" value="TFIIS/LEDGF_dom_sf"/>
</dbReference>
<dbReference type="EMBL" id="BQNB010019252">
    <property type="protein sequence ID" value="GJT83332.1"/>
    <property type="molecule type" value="Genomic_DNA"/>
</dbReference>
<protein>
    <submittedName>
        <fullName evidence="5">Transcription elongation factor TFIIS/CRSP70</fullName>
    </submittedName>
</protein>
<proteinExistence type="predicted"/>
<keyword evidence="2 3" id="KW-0539">Nucleus</keyword>
<reference evidence="5" key="1">
    <citation type="journal article" date="2022" name="Int. J. Mol. Sci.">
        <title>Draft Genome of Tanacetum Coccineum: Genomic Comparison of Closely Related Tanacetum-Family Plants.</title>
        <authorList>
            <person name="Yamashiro T."/>
            <person name="Shiraishi A."/>
            <person name="Nakayama K."/>
            <person name="Satake H."/>
        </authorList>
    </citation>
    <scope>NUCLEOTIDE SEQUENCE</scope>
</reference>
<dbReference type="Proteomes" id="UP001151760">
    <property type="component" value="Unassembled WGS sequence"/>
</dbReference>
<sequence length="171" mass="19566">MDEWINYLKNTNEDVFEIIKNLIKIAAIDHPNEFREKRDKLAEELFTRDMISASRVNKEDNGVAEVLTIKGVLEKSGMHESGEVVCDLLNKLRDMRLSFKTLEATGIGITVNALKKHESKDVKQTAKVMIRDWKRMVDEYLDGDGKKSVVVQEEEECGELNKNNVKPVNSE</sequence>
<dbReference type="CDD" id="cd00183">
    <property type="entry name" value="TFIIS_I"/>
    <property type="match status" value="1"/>
</dbReference>
<evidence type="ECO:0000313" key="6">
    <source>
        <dbReference type="Proteomes" id="UP001151760"/>
    </source>
</evidence>
<evidence type="ECO:0000256" key="1">
    <source>
        <dbReference type="ARBA" id="ARBA00004123"/>
    </source>
</evidence>
<feature type="domain" description="TFIIS N-terminal" evidence="4">
    <location>
        <begin position="64"/>
        <end position="140"/>
    </location>
</feature>
<comment type="caution">
    <text evidence="5">The sequence shown here is derived from an EMBL/GenBank/DDBJ whole genome shotgun (WGS) entry which is preliminary data.</text>
</comment>
<accession>A0ABQ5H7U9</accession>
<evidence type="ECO:0000256" key="2">
    <source>
        <dbReference type="ARBA" id="ARBA00023242"/>
    </source>
</evidence>
<dbReference type="Pfam" id="PF08711">
    <property type="entry name" value="Med26"/>
    <property type="match status" value="1"/>
</dbReference>
<dbReference type="PANTHER" id="PTHR46554:SF9">
    <property type="entry name" value="TRANSCRIPTION FACTOR IIS-RELATED"/>
    <property type="match status" value="1"/>
</dbReference>
<keyword evidence="6" id="KW-1185">Reference proteome</keyword>
<dbReference type="GO" id="GO:0003746">
    <property type="term" value="F:translation elongation factor activity"/>
    <property type="evidence" value="ECO:0007669"/>
    <property type="project" value="UniProtKB-KW"/>
</dbReference>
<dbReference type="InterPro" id="IPR017923">
    <property type="entry name" value="TFIIS_N"/>
</dbReference>
<evidence type="ECO:0000259" key="4">
    <source>
        <dbReference type="PROSITE" id="PS51319"/>
    </source>
</evidence>
<dbReference type="InterPro" id="IPR003617">
    <property type="entry name" value="TFIIS/CRSP70_N_sub"/>
</dbReference>
<evidence type="ECO:0000313" key="5">
    <source>
        <dbReference type="EMBL" id="GJT83332.1"/>
    </source>
</evidence>
<dbReference type="Gene3D" id="1.20.930.10">
    <property type="entry name" value="Conserved domain common to transcription factors TFIIS, elongin A, CRSP70"/>
    <property type="match status" value="1"/>
</dbReference>
<dbReference type="SMART" id="SM00509">
    <property type="entry name" value="TFS2N"/>
    <property type="match status" value="1"/>
</dbReference>
<name>A0ABQ5H7U9_9ASTR</name>
<keyword evidence="5" id="KW-0648">Protein biosynthesis</keyword>
<reference evidence="5" key="2">
    <citation type="submission" date="2022-01" db="EMBL/GenBank/DDBJ databases">
        <authorList>
            <person name="Yamashiro T."/>
            <person name="Shiraishi A."/>
            <person name="Satake H."/>
            <person name="Nakayama K."/>
        </authorList>
    </citation>
    <scope>NUCLEOTIDE SEQUENCE</scope>
</reference>
<comment type="subcellular location">
    <subcellularLocation>
        <location evidence="1 3">Nucleus</location>
    </subcellularLocation>
</comment>
<evidence type="ECO:0000256" key="3">
    <source>
        <dbReference type="PROSITE-ProRule" id="PRU00649"/>
    </source>
</evidence>